<dbReference type="Gene3D" id="2.60.11.10">
    <property type="entry name" value="Cytochrome c oxidase, subunit Vb"/>
    <property type="match status" value="1"/>
</dbReference>
<organism evidence="5">
    <name type="scientific">Picea sitchensis</name>
    <name type="common">Sitka spruce</name>
    <name type="synonym">Pinus sitchensis</name>
    <dbReference type="NCBI Taxonomy" id="3332"/>
    <lineage>
        <taxon>Eukaryota</taxon>
        <taxon>Viridiplantae</taxon>
        <taxon>Streptophyta</taxon>
        <taxon>Embryophyta</taxon>
        <taxon>Tracheophyta</taxon>
        <taxon>Spermatophyta</taxon>
        <taxon>Pinopsida</taxon>
        <taxon>Pinidae</taxon>
        <taxon>Conifers I</taxon>
        <taxon>Pinales</taxon>
        <taxon>Pinaceae</taxon>
        <taxon>Picea</taxon>
    </lineage>
</organism>
<feature type="binding site" evidence="4">
    <location>
        <position position="124"/>
    </location>
    <ligand>
        <name>Zn(2+)</name>
        <dbReference type="ChEBI" id="CHEBI:29105"/>
    </ligand>
</feature>
<name>A9NSR3_PICSI</name>
<dbReference type="GO" id="GO:0045277">
    <property type="term" value="C:respiratory chain complex IV"/>
    <property type="evidence" value="ECO:0007669"/>
    <property type="project" value="InterPro"/>
</dbReference>
<evidence type="ECO:0000256" key="2">
    <source>
        <dbReference type="ARBA" id="ARBA00022833"/>
    </source>
</evidence>
<keyword evidence="1 4" id="KW-0479">Metal-binding</keyword>
<evidence type="ECO:0000256" key="3">
    <source>
        <dbReference type="ARBA" id="ARBA00061018"/>
    </source>
</evidence>
<evidence type="ECO:0000256" key="4">
    <source>
        <dbReference type="PIRSR" id="PIRSR602124-2"/>
    </source>
</evidence>
<sequence>MWRRGATRLEALVASALKQRASVPHRCGGHCCSRASSSFLHSYAAPFSKTAPLSAQSGDGEKLLKKEKQVEAIMPIATGLEREELEFELEGKLRFDLNPPSGPFGTKEAPAIVESYFDKRIVGCPGGAGEEEHDVIWFWLEKDKSFECPVCSQFFQLKVIGPGGPPGGHHH</sequence>
<reference evidence="5" key="1">
    <citation type="journal article" date="2008" name="BMC Genomics">
        <title>A conifer genomics resource of 200,000 spruce (Picea spp.) ESTs and 6,464 high-quality, sequence-finished full-length cDNAs for Sitka spruce (Picea sitchensis).</title>
        <authorList>
            <person name="Ralph S.G."/>
            <person name="Chun H.J."/>
            <person name="Kolosova N."/>
            <person name="Cooper D."/>
            <person name="Oddy C."/>
            <person name="Ritland C.E."/>
            <person name="Kirkpatrick R."/>
            <person name="Moore R."/>
            <person name="Barber S."/>
            <person name="Holt R.A."/>
            <person name="Jones S.J."/>
            <person name="Marra M.A."/>
            <person name="Douglas C.J."/>
            <person name="Ritland K."/>
            <person name="Bohlmann J."/>
        </authorList>
    </citation>
    <scope>NUCLEOTIDE SEQUENCE</scope>
    <source>
        <tissue evidence="5">Green portion of the leader tissue</tissue>
    </source>
</reference>
<proteinExistence type="evidence at transcript level"/>
<feature type="binding site" evidence="4">
    <location>
        <position position="133"/>
    </location>
    <ligand>
        <name>Zn(2+)</name>
        <dbReference type="ChEBI" id="CHEBI:29105"/>
    </ligand>
</feature>
<dbReference type="GO" id="GO:0006123">
    <property type="term" value="P:mitochondrial electron transport, cytochrome c to oxygen"/>
    <property type="evidence" value="ECO:0007669"/>
    <property type="project" value="InterPro"/>
</dbReference>
<dbReference type="PROSITE" id="PS51359">
    <property type="entry name" value="COX5B_2"/>
    <property type="match status" value="1"/>
</dbReference>
<protein>
    <submittedName>
        <fullName evidence="5">Uncharacterized protein</fullName>
    </submittedName>
</protein>
<feature type="binding site" evidence="4">
    <location>
        <position position="151"/>
    </location>
    <ligand>
        <name>Zn(2+)</name>
        <dbReference type="ChEBI" id="CHEBI:29105"/>
    </ligand>
</feature>
<comment type="similarity">
    <text evidence="3">Belongs to the cytochrome c oxidase subunit 5B (TC 3.D.4.11) family.</text>
</comment>
<dbReference type="AlphaFoldDB" id="A9NSR3"/>
<evidence type="ECO:0000256" key="1">
    <source>
        <dbReference type="ARBA" id="ARBA00022723"/>
    </source>
</evidence>
<dbReference type="PANTHER" id="PTHR10122:SF0">
    <property type="entry name" value="CYTOCHROME C OXIDASE SUBUNIT 5B, ISOFORM A-RELATED"/>
    <property type="match status" value="1"/>
</dbReference>
<dbReference type="PANTHER" id="PTHR10122">
    <property type="entry name" value="CYTOCHROME C OXIDASE SUBUNIT 5B, MITOCHONDRIAL"/>
    <property type="match status" value="1"/>
</dbReference>
<dbReference type="InterPro" id="IPR002124">
    <property type="entry name" value="Cyt_c_oxidase_su5b"/>
</dbReference>
<dbReference type="Pfam" id="PF01215">
    <property type="entry name" value="COX5B"/>
    <property type="match status" value="1"/>
</dbReference>
<dbReference type="SUPFAM" id="SSF57802">
    <property type="entry name" value="Rubredoxin-like"/>
    <property type="match status" value="1"/>
</dbReference>
<dbReference type="GO" id="GO:0046872">
    <property type="term" value="F:metal ion binding"/>
    <property type="evidence" value="ECO:0007669"/>
    <property type="project" value="UniProtKB-KW"/>
</dbReference>
<keyword evidence="2 4" id="KW-0862">Zinc</keyword>
<evidence type="ECO:0000313" key="5">
    <source>
        <dbReference type="EMBL" id="ABK23674.1"/>
    </source>
</evidence>
<dbReference type="InterPro" id="IPR036972">
    <property type="entry name" value="Cyt_c_oxidase_su5b_sf"/>
</dbReference>
<accession>A9NSR3</accession>
<dbReference type="FunFam" id="2.60.11.10:FF:000002">
    <property type="entry name" value="Cytochrome c oxidase subunit Vb"/>
    <property type="match status" value="1"/>
</dbReference>
<dbReference type="GO" id="GO:0005740">
    <property type="term" value="C:mitochondrial envelope"/>
    <property type="evidence" value="ECO:0007669"/>
    <property type="project" value="InterPro"/>
</dbReference>
<feature type="binding site" evidence="4">
    <location>
        <position position="148"/>
    </location>
    <ligand>
        <name>Zn(2+)</name>
        <dbReference type="ChEBI" id="CHEBI:29105"/>
    </ligand>
</feature>
<dbReference type="EMBL" id="EF084355">
    <property type="protein sequence ID" value="ABK23674.1"/>
    <property type="molecule type" value="mRNA"/>
</dbReference>